<dbReference type="AlphaFoldDB" id="A0A8H7GNR5"/>
<evidence type="ECO:0000313" key="3">
    <source>
        <dbReference type="Proteomes" id="UP000649328"/>
    </source>
</evidence>
<dbReference type="InterPro" id="IPR049362">
    <property type="entry name" value="TTI1_rpt"/>
</dbReference>
<dbReference type="OrthoDB" id="4092881at2759"/>
<sequence>MIFMKNFILGANSRKRIASSLKLFNCIVDFVTDIVRTCFKALFKELIPSTVDILAALFYAATKDQPGIKESEILSKIESVYIILARSELELLYKVLYSKTENLITAQFPQILSSASEDKICLCVSALKVHLHVTSSLSKALLKPQASLDLLSQLVLTTLSTHITQNVSRDATTKPGAGKQKLLHFLGGQTAEEKTNTLDEIELPPHIDAKRLGNVTKRENTLVPVDKTNVVKRLDLDLHTQTESPRLFSKIYSKDSETQIQSLVLFLGKQCGANSENLFLSLVVGSDPKGNKIEELPQRTVSLWLSNTLFQSHSSADFAKFDIDEFLDLDETDESADVDEETSYLLVQTAQDMLDDTRVLLEESNYDPRSREYRICENAYSVALATIGILASKLNKADFQADVLMDYLYPLLEALTYTPESQVHMQAKVSLNQIVTQHYNGSLENLIKYNSDYLIDSMSMNLSVASGLTPSLPGILLVVIRISGVDLLLLNQLQDILSEIFIVIDSFHGYSMLVENFFHVFVEIIAKVKELYGARLLDLSKLDQNEISPYKPWGITDRNAMFDLIDDGNKIVDPFANYDPEKEYFHRKPGVPFSEQEIDSDDEEPENEENQEQTEQEPLSHGPRQCRKTSTHPCSRFSPTGFSYYRIHP</sequence>
<keyword evidence="3" id="KW-1185">Reference proteome</keyword>
<gene>
    <name evidence="2" type="ORF">HF325_005691</name>
</gene>
<feature type="compositionally biased region" description="Acidic residues" evidence="1">
    <location>
        <begin position="596"/>
        <end position="615"/>
    </location>
</feature>
<feature type="region of interest" description="Disordered" evidence="1">
    <location>
        <begin position="586"/>
        <end position="640"/>
    </location>
</feature>
<protein>
    <submittedName>
        <fullName evidence="2">Uncharacterized protein</fullName>
    </submittedName>
</protein>
<organism evidence="2 3">
    <name type="scientific">Metschnikowia pulcherrima</name>
    <dbReference type="NCBI Taxonomy" id="27326"/>
    <lineage>
        <taxon>Eukaryota</taxon>
        <taxon>Fungi</taxon>
        <taxon>Dikarya</taxon>
        <taxon>Ascomycota</taxon>
        <taxon>Saccharomycotina</taxon>
        <taxon>Pichiomycetes</taxon>
        <taxon>Metschnikowiaceae</taxon>
        <taxon>Metschnikowia</taxon>
    </lineage>
</organism>
<comment type="caution">
    <text evidence="2">The sequence shown here is derived from an EMBL/GenBank/DDBJ whole genome shotgun (WGS) entry which is preliminary data.</text>
</comment>
<dbReference type="Proteomes" id="UP000649328">
    <property type="component" value="Unassembled WGS sequence"/>
</dbReference>
<accession>A0A8H7GNR5</accession>
<name>A0A8H7GNR5_9ASCO</name>
<dbReference type="PANTHER" id="PTHR18460:SF3">
    <property type="entry name" value="TELO2-INTERACTING PROTEIN 1 HOMOLOG"/>
    <property type="match status" value="1"/>
</dbReference>
<dbReference type="Pfam" id="PF21547">
    <property type="entry name" value="TTI1"/>
    <property type="match status" value="1"/>
</dbReference>
<feature type="compositionally biased region" description="Polar residues" evidence="1">
    <location>
        <begin position="631"/>
        <end position="640"/>
    </location>
</feature>
<evidence type="ECO:0000256" key="1">
    <source>
        <dbReference type="SAM" id="MobiDB-lite"/>
    </source>
</evidence>
<dbReference type="EMBL" id="JACBPP010000008">
    <property type="protein sequence ID" value="KAF7999842.1"/>
    <property type="molecule type" value="Genomic_DNA"/>
</dbReference>
<reference evidence="2" key="1">
    <citation type="submission" date="2020-10" db="EMBL/GenBank/DDBJ databases">
        <title>The Whole-Genome Sequence of Metschnikowia persimmonesis, a Novel Endophytic Yeast Species Isolated from Medicinal Plant Diospyros kaki Thumb.</title>
        <authorList>
            <person name="Rahmat E."/>
            <person name="Kang Y."/>
        </authorList>
    </citation>
    <scope>NUCLEOTIDE SEQUENCE</scope>
    <source>
        <strain evidence="2">KIOM G15050</strain>
    </source>
</reference>
<proteinExistence type="predicted"/>
<evidence type="ECO:0000313" key="2">
    <source>
        <dbReference type="EMBL" id="KAF7999842.1"/>
    </source>
</evidence>
<dbReference type="GO" id="GO:0005737">
    <property type="term" value="C:cytoplasm"/>
    <property type="evidence" value="ECO:0007669"/>
    <property type="project" value="TreeGrafter"/>
</dbReference>
<dbReference type="PANTHER" id="PTHR18460">
    <property type="entry name" value="TEL2 INTERACTING PROTEIN 1 TTI1 FAMILY MEMBER"/>
    <property type="match status" value="1"/>
</dbReference>
<dbReference type="InterPro" id="IPR052587">
    <property type="entry name" value="TELO2-interacting_protein_1"/>
</dbReference>